<comment type="caution">
    <text evidence="1">The sequence shown here is derived from an EMBL/GenBank/DDBJ whole genome shotgun (WGS) entry which is preliminary data.</text>
</comment>
<sequence>MAVVMDPPLILRAVEDVLATVVVGLYRKGLLLLVERHLVVVHGNLEIFAGNTFGHDDLCQSVYCFSGIEDIVYQQNLITGSQMLR</sequence>
<organism evidence="1">
    <name type="scientific">bioreactor metagenome</name>
    <dbReference type="NCBI Taxonomy" id="1076179"/>
    <lineage>
        <taxon>unclassified sequences</taxon>
        <taxon>metagenomes</taxon>
        <taxon>ecological metagenomes</taxon>
    </lineage>
</organism>
<evidence type="ECO:0000313" key="1">
    <source>
        <dbReference type="EMBL" id="MPN09822.1"/>
    </source>
</evidence>
<name>A0A645F8F7_9ZZZZ</name>
<dbReference type="EMBL" id="VSSQ01055943">
    <property type="protein sequence ID" value="MPN09822.1"/>
    <property type="molecule type" value="Genomic_DNA"/>
</dbReference>
<reference evidence="1" key="1">
    <citation type="submission" date="2019-08" db="EMBL/GenBank/DDBJ databases">
        <authorList>
            <person name="Kucharzyk K."/>
            <person name="Murdoch R.W."/>
            <person name="Higgins S."/>
            <person name="Loffler F."/>
        </authorList>
    </citation>
    <scope>NUCLEOTIDE SEQUENCE</scope>
</reference>
<proteinExistence type="predicted"/>
<protein>
    <submittedName>
        <fullName evidence="1">Uncharacterized protein</fullName>
    </submittedName>
</protein>
<accession>A0A645F8F7</accession>
<dbReference type="AlphaFoldDB" id="A0A645F8F7"/>
<gene>
    <name evidence="1" type="ORF">SDC9_157114</name>
</gene>